<dbReference type="InterPro" id="IPR016166">
    <property type="entry name" value="FAD-bd_PCMH"/>
</dbReference>
<evidence type="ECO:0000256" key="5">
    <source>
        <dbReference type="ARBA" id="ARBA00022946"/>
    </source>
</evidence>
<evidence type="ECO:0000256" key="2">
    <source>
        <dbReference type="ARBA" id="ARBA00008000"/>
    </source>
</evidence>
<keyword evidence="5" id="KW-0809">Transit peptide</keyword>
<sequence>MTSTLVNDMENEYDQYLNDESRTVGKADYISFPTSEDDIVKIVSYAKKNNEKVTVQGALTGITAGAVPKGGIILNVSKMNKITGLRYDEGKKCFLLSIQPGVLLSEVRKALDNLDFDTKEWSDDSTNALKLLQKSGKWFFTPDPTEASASIGGMAACNASGARSFYYGPTRNYIDSARIVLSDGSKVKLRRGVDKVKNLKFTVKTDSGKEVKGQLPYYVMPDVKNASGYYVKKDMDLLDLFIGSEGTLGIITEMEIQLTPLPNQIWGVTSFFPSEKCAIDFVYAVREAKLDVKVAAIEYFNNKALNLIRKQKEITMAFSQMQDLLPNYHTAIYVELHGDTYEELSKAMLKIGELIVKCGGNEKDNWLATNPINLERLIAFRHATPECVNLIISERKKKNPHITKLGTDMAVPDSELKGIVDYYDDSISQSGLQAVMFGHIGSNHIHVNILPRGDNDYNKGKSMYLKWSDHVVGLGGTISAEHGVGKLKTAMLVEMYGKDNIEKMRAIKKIFDPDSILNSGNIFKSEN</sequence>
<dbReference type="Gene3D" id="3.30.43.10">
    <property type="entry name" value="Uridine Diphospho-n-acetylenolpyruvylglucosamine Reductase, domain 2"/>
    <property type="match status" value="1"/>
</dbReference>
<dbReference type="InterPro" id="IPR006094">
    <property type="entry name" value="Oxid_FAD_bind_N"/>
</dbReference>
<gene>
    <name evidence="9" type="ORF">AB8U03_07970</name>
</gene>
<dbReference type="EMBL" id="JBGEWD010000006">
    <property type="protein sequence ID" value="MEY8000135.1"/>
    <property type="molecule type" value="Genomic_DNA"/>
</dbReference>
<dbReference type="Pfam" id="PF02913">
    <property type="entry name" value="FAD-oxidase_C"/>
    <property type="match status" value="1"/>
</dbReference>
<proteinExistence type="inferred from homology"/>
<dbReference type="Gene3D" id="1.10.45.10">
    <property type="entry name" value="Vanillyl-alcohol Oxidase, Chain A, domain 4"/>
    <property type="match status" value="1"/>
</dbReference>
<evidence type="ECO:0000256" key="6">
    <source>
        <dbReference type="ARBA" id="ARBA00023002"/>
    </source>
</evidence>
<dbReference type="PROSITE" id="PS51387">
    <property type="entry name" value="FAD_PCMH"/>
    <property type="match status" value="1"/>
</dbReference>
<dbReference type="PANTHER" id="PTHR11748">
    <property type="entry name" value="D-LACTATE DEHYDROGENASE"/>
    <property type="match status" value="1"/>
</dbReference>
<dbReference type="InterPro" id="IPR004113">
    <property type="entry name" value="FAD-bd_oxidored_4_C"/>
</dbReference>
<keyword evidence="3" id="KW-0285">Flavoprotein</keyword>
<dbReference type="PANTHER" id="PTHR11748:SF111">
    <property type="entry name" value="D-LACTATE DEHYDROGENASE, MITOCHONDRIAL-RELATED"/>
    <property type="match status" value="1"/>
</dbReference>
<evidence type="ECO:0000256" key="3">
    <source>
        <dbReference type="ARBA" id="ARBA00022630"/>
    </source>
</evidence>
<reference evidence="9 10" key="1">
    <citation type="submission" date="2024-08" db="EMBL/GenBank/DDBJ databases">
        <title>Clostridium lapicellarii sp. nov., and Clostridium renhuaiense sp. nov., two species isolated from the mud in a fermentation cellar used for producing sauce-flavour Chinese liquors.</title>
        <authorList>
            <person name="Yang F."/>
            <person name="Wang H."/>
            <person name="Chen L.Q."/>
            <person name="Zhou N."/>
            <person name="Lu J.J."/>
            <person name="Pu X.X."/>
            <person name="Wan B."/>
            <person name="Wang L."/>
            <person name="Liu S.J."/>
        </authorList>
    </citation>
    <scope>NUCLEOTIDE SEQUENCE [LARGE SCALE GENOMIC DNA]</scope>
    <source>
        <strain evidence="9 10">MT-5</strain>
    </source>
</reference>
<dbReference type="RefSeq" id="WP_369704022.1">
    <property type="nucleotide sequence ID" value="NZ_JBGEWD010000006.1"/>
</dbReference>
<dbReference type="SUPFAM" id="SSF55103">
    <property type="entry name" value="FAD-linked oxidases, C-terminal domain"/>
    <property type="match status" value="1"/>
</dbReference>
<dbReference type="SUPFAM" id="SSF56176">
    <property type="entry name" value="FAD-binding/transporter-associated domain-like"/>
    <property type="match status" value="1"/>
</dbReference>
<comment type="cofactor">
    <cofactor evidence="1">
        <name>FAD</name>
        <dbReference type="ChEBI" id="CHEBI:57692"/>
    </cofactor>
</comment>
<organism evidence="9 10">
    <name type="scientific">Clostridium moutaii</name>
    <dbReference type="NCBI Taxonomy" id="3240932"/>
    <lineage>
        <taxon>Bacteria</taxon>
        <taxon>Bacillati</taxon>
        <taxon>Bacillota</taxon>
        <taxon>Clostridia</taxon>
        <taxon>Eubacteriales</taxon>
        <taxon>Clostridiaceae</taxon>
        <taxon>Clostridium</taxon>
    </lineage>
</organism>
<dbReference type="InterPro" id="IPR016169">
    <property type="entry name" value="FAD-bd_PCMH_sub2"/>
</dbReference>
<evidence type="ECO:0000313" key="9">
    <source>
        <dbReference type="EMBL" id="MEY8000135.1"/>
    </source>
</evidence>
<accession>A0ABV4BRH8</accession>
<dbReference type="EC" id="1.1.2.4" evidence="7"/>
<dbReference type="InterPro" id="IPR016171">
    <property type="entry name" value="Vanillyl_alc_oxidase_C-sub2"/>
</dbReference>
<comment type="similarity">
    <text evidence="2">Belongs to the FAD-binding oxidoreductase/transferase type 4 family.</text>
</comment>
<keyword evidence="10" id="KW-1185">Reference proteome</keyword>
<dbReference type="Pfam" id="PF01565">
    <property type="entry name" value="FAD_binding_4"/>
    <property type="match status" value="2"/>
</dbReference>
<dbReference type="InterPro" id="IPR016164">
    <property type="entry name" value="FAD-linked_Oxase-like_C"/>
</dbReference>
<keyword evidence="4" id="KW-0274">FAD</keyword>
<evidence type="ECO:0000256" key="4">
    <source>
        <dbReference type="ARBA" id="ARBA00022827"/>
    </source>
</evidence>
<dbReference type="Gene3D" id="3.30.70.2740">
    <property type="match status" value="1"/>
</dbReference>
<dbReference type="InterPro" id="IPR036318">
    <property type="entry name" value="FAD-bd_PCMH-like_sf"/>
</dbReference>
<name>A0ABV4BRH8_9CLOT</name>
<protein>
    <recommendedName>
        <fullName evidence="7">D-lactate dehydrogenase (cytochrome)</fullName>
        <ecNumber evidence="7">1.1.2.4</ecNumber>
    </recommendedName>
</protein>
<feature type="domain" description="FAD-binding PCMH-type" evidence="8">
    <location>
        <begin position="22"/>
        <end position="261"/>
    </location>
</feature>
<evidence type="ECO:0000313" key="10">
    <source>
        <dbReference type="Proteomes" id="UP001564657"/>
    </source>
</evidence>
<dbReference type="Gene3D" id="3.30.465.10">
    <property type="match status" value="1"/>
</dbReference>
<evidence type="ECO:0000259" key="8">
    <source>
        <dbReference type="PROSITE" id="PS51387"/>
    </source>
</evidence>
<dbReference type="Proteomes" id="UP001564657">
    <property type="component" value="Unassembled WGS sequence"/>
</dbReference>
<comment type="caution">
    <text evidence="9">The sequence shown here is derived from an EMBL/GenBank/DDBJ whole genome shotgun (WGS) entry which is preliminary data.</text>
</comment>
<evidence type="ECO:0000256" key="1">
    <source>
        <dbReference type="ARBA" id="ARBA00001974"/>
    </source>
</evidence>
<dbReference type="InterPro" id="IPR016167">
    <property type="entry name" value="FAD-bd_PCMH_sub1"/>
</dbReference>
<evidence type="ECO:0000256" key="7">
    <source>
        <dbReference type="ARBA" id="ARBA00038897"/>
    </source>
</evidence>
<keyword evidence="6" id="KW-0560">Oxidoreductase</keyword>